<dbReference type="PROSITE" id="PS50886">
    <property type="entry name" value="TRBD"/>
    <property type="match status" value="1"/>
</dbReference>
<feature type="domain" description="B5" evidence="18">
    <location>
        <begin position="418"/>
        <end position="495"/>
    </location>
</feature>
<dbReference type="InterPro" id="IPR005121">
    <property type="entry name" value="Fdx_antiC-bd"/>
</dbReference>
<dbReference type="InterPro" id="IPR004532">
    <property type="entry name" value="Phe-tRNA-ligase_IIc_bsu_bact"/>
</dbReference>
<evidence type="ECO:0000256" key="5">
    <source>
        <dbReference type="ARBA" id="ARBA00022598"/>
    </source>
</evidence>
<dbReference type="InterPro" id="IPR005146">
    <property type="entry name" value="B3/B4_tRNA-bd"/>
</dbReference>
<dbReference type="Gene3D" id="3.30.930.10">
    <property type="entry name" value="Bira Bifunctional Protein, Domain 2"/>
    <property type="match status" value="1"/>
</dbReference>
<dbReference type="InterPro" id="IPR036690">
    <property type="entry name" value="Fdx_antiC-bd_sf"/>
</dbReference>
<comment type="catalytic activity">
    <reaction evidence="13 14">
        <text>tRNA(Phe) + L-phenylalanine + ATP = L-phenylalanyl-tRNA(Phe) + AMP + diphosphate + H(+)</text>
        <dbReference type="Rhea" id="RHEA:19413"/>
        <dbReference type="Rhea" id="RHEA-COMP:9668"/>
        <dbReference type="Rhea" id="RHEA-COMP:9699"/>
        <dbReference type="ChEBI" id="CHEBI:15378"/>
        <dbReference type="ChEBI" id="CHEBI:30616"/>
        <dbReference type="ChEBI" id="CHEBI:33019"/>
        <dbReference type="ChEBI" id="CHEBI:58095"/>
        <dbReference type="ChEBI" id="CHEBI:78442"/>
        <dbReference type="ChEBI" id="CHEBI:78531"/>
        <dbReference type="ChEBI" id="CHEBI:456215"/>
        <dbReference type="EC" id="6.1.1.20"/>
    </reaction>
</comment>
<evidence type="ECO:0000256" key="14">
    <source>
        <dbReference type="HAMAP-Rule" id="MF_00283"/>
    </source>
</evidence>
<accession>A0A519BI71</accession>
<dbReference type="Proteomes" id="UP000316562">
    <property type="component" value="Unassembled WGS sequence"/>
</dbReference>
<dbReference type="GO" id="GO:0005524">
    <property type="term" value="F:ATP binding"/>
    <property type="evidence" value="ECO:0007669"/>
    <property type="project" value="UniProtKB-UniRule"/>
</dbReference>
<comment type="cofactor">
    <cofactor evidence="14">
        <name>Mg(2+)</name>
        <dbReference type="ChEBI" id="CHEBI:18420"/>
    </cofactor>
    <text evidence="14">Binds 2 magnesium ions per tetramer.</text>
</comment>
<protein>
    <recommendedName>
        <fullName evidence="14">Phenylalanine--tRNA ligase beta subunit</fullName>
        <ecNumber evidence="14">6.1.1.20</ecNumber>
    </recommendedName>
    <alternativeName>
        <fullName evidence="14">Phenylalanyl-tRNA synthetase beta subunit</fullName>
        <shortName evidence="14">PheRS</shortName>
    </alternativeName>
</protein>
<dbReference type="InterPro" id="IPR005147">
    <property type="entry name" value="tRNA_synthase_B5-dom"/>
</dbReference>
<comment type="subcellular location">
    <subcellularLocation>
        <location evidence="1 14">Cytoplasm</location>
    </subcellularLocation>
</comment>
<dbReference type="InterPro" id="IPR045864">
    <property type="entry name" value="aa-tRNA-synth_II/BPL/LPL"/>
</dbReference>
<evidence type="ECO:0000256" key="11">
    <source>
        <dbReference type="ARBA" id="ARBA00022917"/>
    </source>
</evidence>
<dbReference type="GO" id="GO:0006432">
    <property type="term" value="P:phenylalanyl-tRNA aminoacylation"/>
    <property type="evidence" value="ECO:0007669"/>
    <property type="project" value="UniProtKB-UniRule"/>
</dbReference>
<evidence type="ECO:0000256" key="15">
    <source>
        <dbReference type="PROSITE-ProRule" id="PRU00209"/>
    </source>
</evidence>
<evidence type="ECO:0000313" key="19">
    <source>
        <dbReference type="EMBL" id="RZD16965.1"/>
    </source>
</evidence>
<organism evidence="19 20">
    <name type="scientific">Acididesulfobacter guangdongensis</name>
    <dbReference type="NCBI Taxonomy" id="2597225"/>
    <lineage>
        <taxon>Bacteria</taxon>
        <taxon>Deltaproteobacteria</taxon>
        <taxon>Candidatus Acidulodesulfobacterales</taxon>
        <taxon>Candidatus Acididesulfobacter</taxon>
    </lineage>
</organism>
<dbReference type="CDD" id="cd00769">
    <property type="entry name" value="PheRS_beta_core"/>
    <property type="match status" value="1"/>
</dbReference>
<dbReference type="HAMAP" id="MF_00283">
    <property type="entry name" value="Phe_tRNA_synth_beta1"/>
    <property type="match status" value="1"/>
</dbReference>
<comment type="caution">
    <text evidence="19">The sequence shown here is derived from an EMBL/GenBank/DDBJ whole genome shotgun (WGS) entry which is preliminary data.</text>
</comment>
<gene>
    <name evidence="14 19" type="primary">pheT</name>
    <name evidence="19" type="ORF">EVJ46_01640</name>
</gene>
<keyword evidence="6 14" id="KW-0479">Metal-binding</keyword>
<comment type="caution">
    <text evidence="14">Lacks conserved residue(s) required for the propagation of feature annotation.</text>
</comment>
<dbReference type="GO" id="GO:0000049">
    <property type="term" value="F:tRNA binding"/>
    <property type="evidence" value="ECO:0007669"/>
    <property type="project" value="UniProtKB-UniRule"/>
</dbReference>
<keyword evidence="8 14" id="KW-0067">ATP-binding</keyword>
<feature type="binding site" evidence="14">
    <location>
        <position position="473"/>
    </location>
    <ligand>
        <name>Mg(2+)</name>
        <dbReference type="ChEBI" id="CHEBI:18420"/>
        <note>shared with alpha subunit</note>
    </ligand>
</feature>
<feature type="domain" description="FDX-ACB" evidence="17">
    <location>
        <begin position="724"/>
        <end position="816"/>
    </location>
</feature>
<dbReference type="Pfam" id="PF03484">
    <property type="entry name" value="B5"/>
    <property type="match status" value="1"/>
</dbReference>
<keyword evidence="5 14" id="KW-0436">Ligase</keyword>
<proteinExistence type="inferred from homology"/>
<evidence type="ECO:0000256" key="13">
    <source>
        <dbReference type="ARBA" id="ARBA00049255"/>
    </source>
</evidence>
<reference evidence="19 20" key="1">
    <citation type="journal article" date="2019" name="ISME J.">
        <title>Insights into ecological role of a new deltaproteobacterial order Candidatus Acidulodesulfobacterales by metagenomics and metatranscriptomics.</title>
        <authorList>
            <person name="Tan S."/>
            <person name="Liu J."/>
            <person name="Fang Y."/>
            <person name="Hedlund B.P."/>
            <person name="Lian Z.H."/>
            <person name="Huang L.Y."/>
            <person name="Li J.T."/>
            <person name="Huang L.N."/>
            <person name="Li W.J."/>
            <person name="Jiang H.C."/>
            <person name="Dong H.L."/>
            <person name="Shu W.S."/>
        </authorList>
    </citation>
    <scope>NUCLEOTIDE SEQUENCE [LARGE SCALE GENOMIC DNA]</scope>
    <source>
        <strain evidence="19">AP2</strain>
    </source>
</reference>
<dbReference type="SUPFAM" id="SSF54991">
    <property type="entry name" value="Anticodon-binding domain of PheRS"/>
    <property type="match status" value="1"/>
</dbReference>
<dbReference type="InterPro" id="IPR045060">
    <property type="entry name" value="Phe-tRNA-ligase_IIc_bsu"/>
</dbReference>
<dbReference type="PANTHER" id="PTHR10947">
    <property type="entry name" value="PHENYLALANYL-TRNA SYNTHETASE BETA CHAIN AND LEUCINE-RICH REPEAT-CONTAINING PROTEIN 47"/>
    <property type="match status" value="1"/>
</dbReference>
<keyword evidence="14" id="KW-0963">Cytoplasm</keyword>
<dbReference type="AlphaFoldDB" id="A0A519BI71"/>
<evidence type="ECO:0000313" key="20">
    <source>
        <dbReference type="Proteomes" id="UP000316562"/>
    </source>
</evidence>
<keyword evidence="7 14" id="KW-0547">Nucleotide-binding</keyword>
<dbReference type="GO" id="GO:0000287">
    <property type="term" value="F:magnesium ion binding"/>
    <property type="evidence" value="ECO:0007669"/>
    <property type="project" value="UniProtKB-UniRule"/>
</dbReference>
<dbReference type="Gene3D" id="3.50.40.10">
    <property type="entry name" value="Phenylalanyl-trna Synthetase, Chain B, domain 3"/>
    <property type="match status" value="1"/>
</dbReference>
<evidence type="ECO:0000256" key="8">
    <source>
        <dbReference type="ARBA" id="ARBA00022840"/>
    </source>
</evidence>
<comment type="similarity">
    <text evidence="2 14">Belongs to the phenylalanyl-tRNA synthetase beta subunit family. Type 1 subfamily.</text>
</comment>
<dbReference type="Pfam" id="PF17759">
    <property type="entry name" value="tRNA_synthFbeta"/>
    <property type="match status" value="1"/>
</dbReference>
<name>A0A519BI71_ACIG2</name>
<keyword evidence="4 15" id="KW-0820">tRNA-binding</keyword>
<dbReference type="InterPro" id="IPR012340">
    <property type="entry name" value="NA-bd_OB-fold"/>
</dbReference>
<evidence type="ECO:0000256" key="4">
    <source>
        <dbReference type="ARBA" id="ARBA00022555"/>
    </source>
</evidence>
<evidence type="ECO:0000256" key="6">
    <source>
        <dbReference type="ARBA" id="ARBA00022723"/>
    </source>
</evidence>
<dbReference type="Gene3D" id="2.40.50.140">
    <property type="entry name" value="Nucleic acid-binding proteins"/>
    <property type="match status" value="1"/>
</dbReference>
<dbReference type="SMART" id="SM00896">
    <property type="entry name" value="FDX-ACB"/>
    <property type="match status" value="1"/>
</dbReference>
<keyword evidence="10 15" id="KW-0694">RNA-binding</keyword>
<feature type="binding site" evidence="14">
    <location>
        <position position="483"/>
    </location>
    <ligand>
        <name>Mg(2+)</name>
        <dbReference type="ChEBI" id="CHEBI:18420"/>
        <note>shared with alpha subunit</note>
    </ligand>
</feature>
<feature type="binding site" evidence="14">
    <location>
        <position position="482"/>
    </location>
    <ligand>
        <name>Mg(2+)</name>
        <dbReference type="ChEBI" id="CHEBI:18420"/>
        <note>shared with alpha subunit</note>
    </ligand>
</feature>
<evidence type="ECO:0000259" key="16">
    <source>
        <dbReference type="PROSITE" id="PS50886"/>
    </source>
</evidence>
<evidence type="ECO:0000259" key="17">
    <source>
        <dbReference type="PROSITE" id="PS51447"/>
    </source>
</evidence>
<evidence type="ECO:0000259" key="18">
    <source>
        <dbReference type="PROSITE" id="PS51483"/>
    </source>
</evidence>
<sequence>MPEEILKVSFNWLKEYVDFTGKENLVPSLLNSRTMEVEKIIAYSEKKSFKNIIVGEVKEIKPHPSSPNFNIATVYAGEEAGQKTIVYTKAKAELSIGDKPLIAIKGAIFDDGLKIREKSILGVVSEGAFCSEKELGFSLNISNILKFPDEPLGKSAYDIFELNDTALEFDLEPNRPDLFGIQGFAYEMSSIFDKDINLPNIDEDIEFSIGGSYSSKPEELTVMMSNPEAVPCYIAVQIDGILVKESDLEIKNKLIKSGIRPINNIVDLTNLVMLETAQPLHAFDRIKLSGSKIFPRFNKKNDDVIVTIDNKERKLFDDSIVIADEDKIIALGGIMGCISSAIDAKTNSVVVESANFNMSNIRKTSRLMALRTDASTRFEKGLSPVSAINAMKRIVHLIKKNIPDAKVNCYSYYIADIAKPKEFHIYFNELFNFLGQSIDKNKVLKILSRLGFNVRLSETEDGIFVTAPYFRSDIFDAINIYEEIFRIYGYDKVKSTMPEGILNCPEANINYQTSKEIKEILGHAGLVEIITPSFTGSKELEIISENLNNALELQNPISVEFNYLRTSLIPDSLKTLNQNLKKYKDIKIYEIGKIYFSKDNDDNKKYADNYPVIEKNRLCGAFCSGIKFQSEDTEFYKIKGTVEFLFSNLGIKKYNFLQPKEHKIFDIDRTLEIFIGKSSAGFFGEIKTGILEEFGLEFRVGVFDIDFEAIKEFISHKKNFIAPSKYPIIEQDISIIAPMDLEYGEIEKFIKKFSNLIKNIVLIDVYRGKQIEKGKIAYLIRYDASDDSRTLTMKEVNELRDRLILELNKNFGIVLRG</sequence>
<dbReference type="InterPro" id="IPR020825">
    <property type="entry name" value="Phe-tRNA_synthase-like_B3/B4"/>
</dbReference>
<dbReference type="SMART" id="SM00874">
    <property type="entry name" value="B5"/>
    <property type="match status" value="1"/>
</dbReference>
<feature type="domain" description="TRNA-binding" evidence="16">
    <location>
        <begin position="46"/>
        <end position="157"/>
    </location>
</feature>
<dbReference type="Pfam" id="PF03483">
    <property type="entry name" value="B3_4"/>
    <property type="match status" value="1"/>
</dbReference>
<evidence type="ECO:0000256" key="2">
    <source>
        <dbReference type="ARBA" id="ARBA00008653"/>
    </source>
</evidence>
<dbReference type="PROSITE" id="PS51483">
    <property type="entry name" value="B5"/>
    <property type="match status" value="1"/>
</dbReference>
<dbReference type="PANTHER" id="PTHR10947:SF0">
    <property type="entry name" value="PHENYLALANINE--TRNA LIGASE BETA SUBUNIT"/>
    <property type="match status" value="1"/>
</dbReference>
<evidence type="ECO:0000256" key="9">
    <source>
        <dbReference type="ARBA" id="ARBA00022842"/>
    </source>
</evidence>
<keyword evidence="11 14" id="KW-0648">Protein biosynthesis</keyword>
<dbReference type="SUPFAM" id="SSF55681">
    <property type="entry name" value="Class II aaRS and biotin synthetases"/>
    <property type="match status" value="1"/>
</dbReference>
<dbReference type="Gene3D" id="3.30.70.380">
    <property type="entry name" value="Ferrodoxin-fold anticodon-binding domain"/>
    <property type="match status" value="1"/>
</dbReference>
<evidence type="ECO:0000256" key="7">
    <source>
        <dbReference type="ARBA" id="ARBA00022741"/>
    </source>
</evidence>
<dbReference type="Gene3D" id="3.30.56.10">
    <property type="match status" value="2"/>
</dbReference>
<dbReference type="GO" id="GO:0004826">
    <property type="term" value="F:phenylalanine-tRNA ligase activity"/>
    <property type="evidence" value="ECO:0007669"/>
    <property type="project" value="UniProtKB-UniRule"/>
</dbReference>
<evidence type="ECO:0000256" key="1">
    <source>
        <dbReference type="ARBA" id="ARBA00004496"/>
    </source>
</evidence>
<comment type="subunit">
    <text evidence="3 14">Tetramer of two alpha and two beta subunits.</text>
</comment>
<evidence type="ECO:0000256" key="3">
    <source>
        <dbReference type="ARBA" id="ARBA00011209"/>
    </source>
</evidence>
<dbReference type="Pfam" id="PF03147">
    <property type="entry name" value="FDX-ACB"/>
    <property type="match status" value="1"/>
</dbReference>
<keyword evidence="12 14" id="KW-0030">Aminoacyl-tRNA synthetase</keyword>
<keyword evidence="9 14" id="KW-0460">Magnesium</keyword>
<dbReference type="EMBL" id="SGBC01000001">
    <property type="protein sequence ID" value="RZD16965.1"/>
    <property type="molecule type" value="Genomic_DNA"/>
</dbReference>
<dbReference type="InterPro" id="IPR009061">
    <property type="entry name" value="DNA-bd_dom_put_sf"/>
</dbReference>
<dbReference type="SUPFAM" id="SSF56037">
    <property type="entry name" value="PheT/TilS domain"/>
    <property type="match status" value="1"/>
</dbReference>
<dbReference type="SUPFAM" id="SSF50249">
    <property type="entry name" value="Nucleic acid-binding proteins"/>
    <property type="match status" value="1"/>
</dbReference>
<dbReference type="PROSITE" id="PS51447">
    <property type="entry name" value="FDX_ACB"/>
    <property type="match status" value="1"/>
</dbReference>
<dbReference type="NCBIfam" id="TIGR00472">
    <property type="entry name" value="pheT_bact"/>
    <property type="match status" value="1"/>
</dbReference>
<evidence type="ECO:0000256" key="10">
    <source>
        <dbReference type="ARBA" id="ARBA00022884"/>
    </source>
</evidence>
<dbReference type="SUPFAM" id="SSF46955">
    <property type="entry name" value="Putative DNA-binding domain"/>
    <property type="match status" value="1"/>
</dbReference>
<dbReference type="EC" id="6.1.1.20" evidence="14"/>
<dbReference type="InterPro" id="IPR002547">
    <property type="entry name" value="tRNA-bd_dom"/>
</dbReference>
<evidence type="ECO:0000256" key="12">
    <source>
        <dbReference type="ARBA" id="ARBA00023146"/>
    </source>
</evidence>
<dbReference type="SMART" id="SM00873">
    <property type="entry name" value="B3_4"/>
    <property type="match status" value="1"/>
</dbReference>
<dbReference type="GO" id="GO:0009328">
    <property type="term" value="C:phenylalanine-tRNA ligase complex"/>
    <property type="evidence" value="ECO:0007669"/>
    <property type="project" value="TreeGrafter"/>
</dbReference>
<dbReference type="InterPro" id="IPR041616">
    <property type="entry name" value="PheRS_beta_core"/>
</dbReference>